<protein>
    <submittedName>
        <fullName evidence="1">Uncharacterized protein</fullName>
    </submittedName>
</protein>
<evidence type="ECO:0000313" key="2">
    <source>
        <dbReference type="Proteomes" id="UP000179266"/>
    </source>
</evidence>
<comment type="caution">
    <text evidence="1">The sequence shown here is derived from an EMBL/GenBank/DDBJ whole genome shotgun (WGS) entry which is preliminary data.</text>
</comment>
<proteinExistence type="predicted"/>
<accession>A0A1F7S0Z9</accession>
<dbReference type="EMBL" id="MGDD01000080">
    <property type="protein sequence ID" value="OGL47360.1"/>
    <property type="molecule type" value="Genomic_DNA"/>
</dbReference>
<dbReference type="AlphaFoldDB" id="A0A1F7S0Z9"/>
<evidence type="ECO:0000313" key="1">
    <source>
        <dbReference type="EMBL" id="OGL47360.1"/>
    </source>
</evidence>
<organism evidence="1 2">
    <name type="scientific">Candidatus Schekmanbacteria bacterium RBG_13_48_7</name>
    <dbReference type="NCBI Taxonomy" id="1817878"/>
    <lineage>
        <taxon>Bacteria</taxon>
        <taxon>Candidatus Schekmaniibacteriota</taxon>
    </lineage>
</organism>
<sequence>MTRKRFIHCCQCNAIHNFSQFDEVPAFEFNEEKLVYMKKSMNDRKSFLVNHHRHKLEILKQTSESVVVGKSYFEPCYAVYLNVTNGFKHYVIKKYRTTIESPLNYELKPGFFREIIKSVSFDYDKIFTLISHPKWGNSFLMKYSSKCIETLNKILSYAKSGCFDDSLLTTGTPQIYYAPLPEHLFNLISKDISSSVQEDIPEDTRVFLKEQNNPGGVLNVILRKDMKIISDHQE</sequence>
<reference evidence="1 2" key="1">
    <citation type="journal article" date="2016" name="Nat. Commun.">
        <title>Thousands of microbial genomes shed light on interconnected biogeochemical processes in an aquifer system.</title>
        <authorList>
            <person name="Anantharaman K."/>
            <person name="Brown C.T."/>
            <person name="Hug L.A."/>
            <person name="Sharon I."/>
            <person name="Castelle C.J."/>
            <person name="Probst A.J."/>
            <person name="Thomas B.C."/>
            <person name="Singh A."/>
            <person name="Wilkins M.J."/>
            <person name="Karaoz U."/>
            <person name="Brodie E.L."/>
            <person name="Williams K.H."/>
            <person name="Hubbard S.S."/>
            <person name="Banfield J.F."/>
        </authorList>
    </citation>
    <scope>NUCLEOTIDE SEQUENCE [LARGE SCALE GENOMIC DNA]</scope>
</reference>
<name>A0A1F7S0Z9_9BACT</name>
<dbReference type="Proteomes" id="UP000179266">
    <property type="component" value="Unassembled WGS sequence"/>
</dbReference>
<gene>
    <name evidence="1" type="ORF">A2161_10320</name>
</gene>